<dbReference type="RefSeq" id="WP_307105661.1">
    <property type="nucleotide sequence ID" value="NZ_JAUTAS010000001.1"/>
</dbReference>
<feature type="transmembrane region" description="Helical" evidence="1">
    <location>
        <begin position="7"/>
        <end position="26"/>
    </location>
</feature>
<organism evidence="3 4">
    <name type="scientific">Stenotrophomonas rhizophila</name>
    <dbReference type="NCBI Taxonomy" id="216778"/>
    <lineage>
        <taxon>Bacteria</taxon>
        <taxon>Pseudomonadati</taxon>
        <taxon>Pseudomonadota</taxon>
        <taxon>Gammaproteobacteria</taxon>
        <taxon>Lysobacterales</taxon>
        <taxon>Lysobacteraceae</taxon>
        <taxon>Stenotrophomonas</taxon>
    </lineage>
</organism>
<dbReference type="EMBL" id="JAUTAS010000001">
    <property type="protein sequence ID" value="MDQ1106988.1"/>
    <property type="molecule type" value="Genomic_DNA"/>
</dbReference>
<comment type="caution">
    <text evidence="3">The sequence shown here is derived from an EMBL/GenBank/DDBJ whole genome shotgun (WGS) entry which is preliminary data.</text>
</comment>
<evidence type="ECO:0000313" key="3">
    <source>
        <dbReference type="EMBL" id="MDQ1106988.1"/>
    </source>
</evidence>
<dbReference type="Proteomes" id="UP001226084">
    <property type="component" value="Unassembled WGS sequence"/>
</dbReference>
<keyword evidence="1" id="KW-0472">Membrane</keyword>
<dbReference type="Gene3D" id="3.40.50.880">
    <property type="match status" value="1"/>
</dbReference>
<proteinExistence type="predicted"/>
<keyword evidence="1" id="KW-1133">Transmembrane helix</keyword>
<feature type="domain" description="DUF4350" evidence="2">
    <location>
        <begin position="44"/>
        <end position="136"/>
    </location>
</feature>
<dbReference type="InterPro" id="IPR025646">
    <property type="entry name" value="DUF4350"/>
</dbReference>
<evidence type="ECO:0000259" key="2">
    <source>
        <dbReference type="Pfam" id="PF14258"/>
    </source>
</evidence>
<accession>A0AAP5AFT7</accession>
<protein>
    <recommendedName>
        <fullName evidence="2">DUF4350 domain-containing protein</fullName>
    </recommendedName>
</protein>
<dbReference type="AlphaFoldDB" id="A0AAP5AFT7"/>
<evidence type="ECO:0000313" key="4">
    <source>
        <dbReference type="Proteomes" id="UP001226084"/>
    </source>
</evidence>
<dbReference type="InterPro" id="IPR029062">
    <property type="entry name" value="Class_I_gatase-like"/>
</dbReference>
<evidence type="ECO:0000256" key="1">
    <source>
        <dbReference type="SAM" id="Phobius"/>
    </source>
</evidence>
<reference evidence="3" key="1">
    <citation type="submission" date="2023-07" db="EMBL/GenBank/DDBJ databases">
        <title>Functional and genomic diversity of the sorghum phyllosphere microbiome.</title>
        <authorList>
            <person name="Shade A."/>
        </authorList>
    </citation>
    <scope>NUCLEOTIDE SEQUENCE</scope>
    <source>
        <strain evidence="3">SORGH_AS_0457</strain>
    </source>
</reference>
<sequence length="391" mass="43551">MSARLRWLVVLGVLLVVGVPLAILFLRSHERVVHTERLPPQGEASYNPLYVLGQALRADGITVHSSPRLDLPRMQLKPADTVLLLQDTADVPAPTAQALLAWVERGGHLLLRTPPPFKDEDAAQGPLLDALGVDTGYYESNCKAFHIADDPGHSEFCSGRRFGVDVPDGIRVAREWGDDEGLVFARLRKGEGSVDVLSDMEFLKGTPRIFDAEDPKGSLADGLHDLAHRDLTRHVLDPNYAEGTVWLIYGSRPPTLWARIFYQGWPVWVPLLLALLAWLWQRAQRLGSLLPAPATERRSLLEHVRASGEHLLRYGKAPLLYDATRRAFLARLRRRAPTAAALSGEAQVHAIASLLQWPHSRVQTALQVPPSKDVVALRERIRLLIQMRNLL</sequence>
<dbReference type="CDD" id="cd03143">
    <property type="entry name" value="A4_beta-galactosidase_middle_domain"/>
    <property type="match status" value="1"/>
</dbReference>
<gene>
    <name evidence="3" type="ORF">QE424_000147</name>
</gene>
<keyword evidence="1" id="KW-0812">Transmembrane</keyword>
<name>A0AAP5AFT7_9GAMM</name>
<dbReference type="Pfam" id="PF14258">
    <property type="entry name" value="DUF4350"/>
    <property type="match status" value="1"/>
</dbReference>